<dbReference type="GO" id="GO:0003677">
    <property type="term" value="F:DNA binding"/>
    <property type="evidence" value="ECO:0007669"/>
    <property type="project" value="UniProtKB-UniRule"/>
</dbReference>
<reference evidence="12" key="1">
    <citation type="submission" date="2019-12" db="EMBL/GenBank/DDBJ databases">
        <authorList>
            <person name="Cremers G."/>
        </authorList>
    </citation>
    <scope>NUCLEOTIDE SEQUENCE</scope>
    <source>
        <strain evidence="12">Vvax</strain>
    </source>
</reference>
<feature type="domain" description="OmpR/PhoB-type" evidence="11">
    <location>
        <begin position="123"/>
        <end position="221"/>
    </location>
</feature>
<comment type="similarity">
    <text evidence="1">Belongs to the AB hydrolase superfamily.</text>
</comment>
<feature type="region of interest" description="Disordered" evidence="9">
    <location>
        <begin position="229"/>
        <end position="257"/>
    </location>
</feature>
<dbReference type="Pfam" id="PF00486">
    <property type="entry name" value="Trans_reg_C"/>
    <property type="match status" value="1"/>
</dbReference>
<evidence type="ECO:0000256" key="9">
    <source>
        <dbReference type="SAM" id="MobiDB-lite"/>
    </source>
</evidence>
<dbReference type="InterPro" id="IPR001789">
    <property type="entry name" value="Sig_transdc_resp-reg_receiver"/>
</dbReference>
<dbReference type="SUPFAM" id="SSF52172">
    <property type="entry name" value="CheY-like"/>
    <property type="match status" value="1"/>
</dbReference>
<dbReference type="PROSITE" id="PS51755">
    <property type="entry name" value="OMPR_PHOB"/>
    <property type="match status" value="1"/>
</dbReference>
<dbReference type="SUPFAM" id="SSF53474">
    <property type="entry name" value="alpha/beta-Hydrolases"/>
    <property type="match status" value="1"/>
</dbReference>
<evidence type="ECO:0000256" key="2">
    <source>
        <dbReference type="ARBA" id="ARBA00022553"/>
    </source>
</evidence>
<keyword evidence="3" id="KW-0902">Two-component regulatory system</keyword>
<dbReference type="Pfam" id="PF00072">
    <property type="entry name" value="Response_reg"/>
    <property type="match status" value="1"/>
</dbReference>
<dbReference type="EMBL" id="LR743508">
    <property type="protein sequence ID" value="CAA2109714.1"/>
    <property type="molecule type" value="Genomic_DNA"/>
</dbReference>
<evidence type="ECO:0000256" key="4">
    <source>
        <dbReference type="ARBA" id="ARBA00023015"/>
    </source>
</evidence>
<evidence type="ECO:0000256" key="8">
    <source>
        <dbReference type="PROSITE-ProRule" id="PRU01091"/>
    </source>
</evidence>
<dbReference type="InterPro" id="IPR036388">
    <property type="entry name" value="WH-like_DNA-bd_sf"/>
</dbReference>
<dbReference type="SMART" id="SM00862">
    <property type="entry name" value="Trans_reg_C"/>
    <property type="match status" value="1"/>
</dbReference>
<dbReference type="AlphaFoldDB" id="A0A679J7R3"/>
<accession>A0A679J7R3</accession>
<dbReference type="Pfam" id="PF12697">
    <property type="entry name" value="Abhydrolase_6"/>
    <property type="match status" value="1"/>
</dbReference>
<dbReference type="PROSITE" id="PS50110">
    <property type="entry name" value="RESPONSE_REGULATORY"/>
    <property type="match status" value="1"/>
</dbReference>
<dbReference type="Gene3D" id="1.10.10.10">
    <property type="entry name" value="Winged helix-like DNA-binding domain superfamily/Winged helix DNA-binding domain"/>
    <property type="match status" value="1"/>
</dbReference>
<dbReference type="FunFam" id="1.10.10.10:FF:000005">
    <property type="entry name" value="Two-component system response regulator"/>
    <property type="match status" value="1"/>
</dbReference>
<dbReference type="GO" id="GO:0006355">
    <property type="term" value="P:regulation of DNA-templated transcription"/>
    <property type="evidence" value="ECO:0007669"/>
    <property type="project" value="InterPro"/>
</dbReference>
<dbReference type="Gene3D" id="3.40.50.2300">
    <property type="match status" value="1"/>
</dbReference>
<evidence type="ECO:0000256" key="3">
    <source>
        <dbReference type="ARBA" id="ARBA00023012"/>
    </source>
</evidence>
<keyword evidence="2" id="KW-0597">Phosphoprotein</keyword>
<feature type="domain" description="Response regulatory" evidence="10">
    <location>
        <begin position="1"/>
        <end position="116"/>
    </location>
</feature>
<comment type="caution">
    <text evidence="7">Lacks conserved residue(s) required for the propagation of feature annotation.</text>
</comment>
<dbReference type="GO" id="GO:0000160">
    <property type="term" value="P:phosphorelay signal transduction system"/>
    <property type="evidence" value="ECO:0007669"/>
    <property type="project" value="UniProtKB-KW"/>
</dbReference>
<dbReference type="SMART" id="SM00448">
    <property type="entry name" value="REC"/>
    <property type="match status" value="1"/>
</dbReference>
<evidence type="ECO:0000256" key="6">
    <source>
        <dbReference type="ARBA" id="ARBA00023163"/>
    </source>
</evidence>
<evidence type="ECO:0000256" key="7">
    <source>
        <dbReference type="PROSITE-ProRule" id="PRU00169"/>
    </source>
</evidence>
<dbReference type="RefSeq" id="WP_425337093.1">
    <property type="nucleotide sequence ID" value="NZ_LR743508.1"/>
</dbReference>
<organism evidence="12">
    <name type="scientific">Variovorax paradoxus</name>
    <dbReference type="NCBI Taxonomy" id="34073"/>
    <lineage>
        <taxon>Bacteria</taxon>
        <taxon>Pseudomonadati</taxon>
        <taxon>Pseudomonadota</taxon>
        <taxon>Betaproteobacteria</taxon>
        <taxon>Burkholderiales</taxon>
        <taxon>Comamonadaceae</taxon>
        <taxon>Variovorax</taxon>
    </lineage>
</organism>
<dbReference type="Gene3D" id="3.40.50.1820">
    <property type="entry name" value="alpha/beta hydrolase"/>
    <property type="match status" value="1"/>
</dbReference>
<dbReference type="InterPro" id="IPR000073">
    <property type="entry name" value="AB_hydrolase_1"/>
</dbReference>
<dbReference type="InterPro" id="IPR016032">
    <property type="entry name" value="Sig_transdc_resp-reg_C-effctor"/>
</dbReference>
<evidence type="ECO:0000256" key="5">
    <source>
        <dbReference type="ARBA" id="ARBA00023125"/>
    </source>
</evidence>
<gene>
    <name evidence="12" type="primary">rsbQ</name>
    <name evidence="12" type="ORF">VVAX_05985</name>
</gene>
<evidence type="ECO:0000313" key="12">
    <source>
        <dbReference type="EMBL" id="CAA2109714.1"/>
    </source>
</evidence>
<dbReference type="InterPro" id="IPR029058">
    <property type="entry name" value="AB_hydrolase_fold"/>
</dbReference>
<dbReference type="PANTHER" id="PTHR43039">
    <property type="entry name" value="ESTERASE-RELATED"/>
    <property type="match status" value="1"/>
</dbReference>
<keyword evidence="4" id="KW-0805">Transcription regulation</keyword>
<keyword evidence="6" id="KW-0804">Transcription</keyword>
<keyword evidence="5 8" id="KW-0238">DNA-binding</keyword>
<proteinExistence type="inferred from homology"/>
<evidence type="ECO:0000259" key="10">
    <source>
        <dbReference type="PROSITE" id="PS50110"/>
    </source>
</evidence>
<dbReference type="InterPro" id="IPR001867">
    <property type="entry name" value="OmpR/PhoB-type_DNA-bd"/>
</dbReference>
<dbReference type="InterPro" id="IPR011006">
    <property type="entry name" value="CheY-like_superfamily"/>
</dbReference>
<evidence type="ECO:0000259" key="11">
    <source>
        <dbReference type="PROSITE" id="PS51755"/>
    </source>
</evidence>
<sequence>MRLLVIETVLSSPEQYFPQALEDHGFRVHSARDPVEAKWLGSHGDYAGILLEADPRDADRYSILRAIRRTKSTPVLVLTERDTVASRLQGIHFGANDFLVRPFEPAELVNRVHALLLASKPKSQRVRFANLEIDLEARTCWRNGKSVQLTRTEFALFVALLRRPAQVLSRAALFDEVWRTVARSEDNVLEVTMRRLRVKLDNPFEVKLLHTVRGVGYMLDDRSTREPELTAFPQGAPHQAARRSALDGSRSSPRVTGRVSLQVGQMAENNAANGMRTDVWRRNNAWVSGSGPATIIFAHGFGCDQTMWRLMAPLFRGRFRTVLFDHVGSGGSDLSAYEPRQYNTLQKYADDINELLDEVASRQVVFVGHSVSAMIGMLADLAKPGRIVGHVMIGPSPCYVNDGDYIGGFERADIDELLSTLKNNYLGWSKSMAPVIMGAPDRPALGRELADSFCRTNPEIAEHFARVTFLSDYRDRLPELQTPSLILQCDDDVIAPTTVGAFMHQVMPRSILRVIENIGHCPHLSAPGVCIESMEEFLSTVC</sequence>
<feature type="DNA-binding region" description="OmpR/PhoB-type" evidence="8">
    <location>
        <begin position="123"/>
        <end position="221"/>
    </location>
</feature>
<protein>
    <submittedName>
        <fullName evidence="12">Sigma factor SigB regulation protein RsbQ</fullName>
    </submittedName>
</protein>
<name>A0A679J7R3_VARPD</name>
<dbReference type="SUPFAM" id="SSF46894">
    <property type="entry name" value="C-terminal effector domain of the bipartite response regulators"/>
    <property type="match status" value="1"/>
</dbReference>
<dbReference type="CDD" id="cd00383">
    <property type="entry name" value="trans_reg_C"/>
    <property type="match status" value="1"/>
</dbReference>
<evidence type="ECO:0000256" key="1">
    <source>
        <dbReference type="ARBA" id="ARBA00008645"/>
    </source>
</evidence>